<name>A0A0L8L6D3_STRVR</name>
<proteinExistence type="predicted"/>
<dbReference type="Pfam" id="PF01501">
    <property type="entry name" value="Glyco_transf_8"/>
    <property type="match status" value="1"/>
</dbReference>
<dbReference type="Gene3D" id="3.90.550.10">
    <property type="entry name" value="Spore Coat Polysaccharide Biosynthesis Protein SpsA, Chain A"/>
    <property type="match status" value="1"/>
</dbReference>
<dbReference type="Proteomes" id="UP000037023">
    <property type="component" value="Unassembled WGS sequence"/>
</dbReference>
<dbReference type="AlphaFoldDB" id="A0A0L8L6D3"/>
<evidence type="ECO:0008006" key="3">
    <source>
        <dbReference type="Google" id="ProtNLM"/>
    </source>
</evidence>
<dbReference type="GO" id="GO:0016757">
    <property type="term" value="F:glycosyltransferase activity"/>
    <property type="evidence" value="ECO:0007669"/>
    <property type="project" value="InterPro"/>
</dbReference>
<dbReference type="InterPro" id="IPR029044">
    <property type="entry name" value="Nucleotide-diphossugar_trans"/>
</dbReference>
<dbReference type="SUPFAM" id="SSF53448">
    <property type="entry name" value="Nucleotide-diphospho-sugar transferases"/>
    <property type="match status" value="1"/>
</dbReference>
<protein>
    <recommendedName>
        <fullName evidence="3">Glycosyl transferase</fullName>
    </recommendedName>
</protein>
<dbReference type="InterPro" id="IPR002495">
    <property type="entry name" value="Glyco_trans_8"/>
</dbReference>
<dbReference type="RefSeq" id="WP_033204293.1">
    <property type="nucleotide sequence ID" value="NZ_LGUP01000048.1"/>
</dbReference>
<evidence type="ECO:0000313" key="1">
    <source>
        <dbReference type="EMBL" id="KOG33783.1"/>
    </source>
</evidence>
<dbReference type="EMBL" id="LGUP01000048">
    <property type="protein sequence ID" value="KOG33783.1"/>
    <property type="molecule type" value="Genomic_DNA"/>
</dbReference>
<reference evidence="1 2" key="1">
    <citation type="submission" date="2015-06" db="EMBL/GenBank/DDBJ databases">
        <authorList>
            <person name="Hoefler B.C."/>
            <person name="Straight P.D."/>
        </authorList>
    </citation>
    <scope>NUCLEOTIDE SEQUENCE [LARGE SCALE GENOMIC DNA]</scope>
    <source>
        <strain evidence="1 2">NRRL 3427</strain>
    </source>
</reference>
<evidence type="ECO:0000313" key="2">
    <source>
        <dbReference type="Proteomes" id="UP000037023"/>
    </source>
</evidence>
<dbReference type="OrthoDB" id="5672604at2"/>
<dbReference type="PATRIC" id="fig|1938.6.peg.1678"/>
<organism evidence="1 2">
    <name type="scientific">Streptomyces viridochromogenes</name>
    <dbReference type="NCBI Taxonomy" id="1938"/>
    <lineage>
        <taxon>Bacteria</taxon>
        <taxon>Bacillati</taxon>
        <taxon>Actinomycetota</taxon>
        <taxon>Actinomycetes</taxon>
        <taxon>Kitasatosporales</taxon>
        <taxon>Streptomycetaceae</taxon>
        <taxon>Streptomyces</taxon>
    </lineage>
</organism>
<comment type="caution">
    <text evidence="1">The sequence shown here is derived from an EMBL/GenBank/DDBJ whole genome shotgun (WGS) entry which is preliminary data.</text>
</comment>
<gene>
    <name evidence="1" type="ORF">ADK34_07660</name>
</gene>
<accession>A0A0L8L6D3</accession>
<sequence>MYAFGLCIDQQYLVPGIAAIASLADSLTLVARRHAAVRVLTLDLTPAQALLLSDFAKRAGFGSFDFRRCAPLRASRMADASYITVTTYLRFEFTPDFVRRPYLIYVDADVLVRGDITDPLGSLREDEIGAVSDEFNPAVGECPALPGAAERWPHLRGRPYFNAGVLWTCTDHMPVVRKGVEHALIHGRRHILHNDQDALNLWLLHFGRVRQATAGLNRFETGRFLERGNWVRRVVTRSLRPDPAAALVHFVGPEKPWQLDCPATEDVAEYRRHLAVALRHVRRLGAFGTEPAGAW</sequence>